<protein>
    <submittedName>
        <fullName evidence="1">Uncharacterized protein</fullName>
    </submittedName>
</protein>
<dbReference type="Proteomes" id="UP000609651">
    <property type="component" value="Unassembled WGS sequence"/>
</dbReference>
<accession>A0ABX1V842</accession>
<evidence type="ECO:0000313" key="2">
    <source>
        <dbReference type="Proteomes" id="UP000609651"/>
    </source>
</evidence>
<reference evidence="1 2" key="1">
    <citation type="journal article" date="2020" name="Syst. Appl. Microbiol.">
        <title>Alienimonas chondri sp. nov., a novel planctomycete isolated from the biofilm of the red alga Chondrus crispus.</title>
        <authorList>
            <person name="Vitorino I."/>
            <person name="Albuquerque L."/>
            <person name="Wiegand S."/>
            <person name="Kallscheuer N."/>
            <person name="da Costa M.S."/>
            <person name="Lobo-da-Cunha A."/>
            <person name="Jogler C."/>
            <person name="Lage O.M."/>
        </authorList>
    </citation>
    <scope>NUCLEOTIDE SEQUENCE [LARGE SCALE GENOMIC DNA]</scope>
    <source>
        <strain evidence="1 2">LzC2</strain>
    </source>
</reference>
<evidence type="ECO:0000313" key="1">
    <source>
        <dbReference type="EMBL" id="NNJ24329.1"/>
    </source>
</evidence>
<dbReference type="Pfam" id="PF11211">
    <property type="entry name" value="DUF2997"/>
    <property type="match status" value="1"/>
</dbReference>
<name>A0ABX1V842_9PLAN</name>
<organism evidence="1 2">
    <name type="scientific">Alienimonas chondri</name>
    <dbReference type="NCBI Taxonomy" id="2681879"/>
    <lineage>
        <taxon>Bacteria</taxon>
        <taxon>Pseudomonadati</taxon>
        <taxon>Planctomycetota</taxon>
        <taxon>Planctomycetia</taxon>
        <taxon>Planctomycetales</taxon>
        <taxon>Planctomycetaceae</taxon>
        <taxon>Alienimonas</taxon>
    </lineage>
</organism>
<comment type="caution">
    <text evidence="1">The sequence shown here is derived from an EMBL/GenBank/DDBJ whole genome shotgun (WGS) entry which is preliminary data.</text>
</comment>
<dbReference type="InterPro" id="IPR021375">
    <property type="entry name" value="DUF2997"/>
</dbReference>
<keyword evidence="2" id="KW-1185">Reference proteome</keyword>
<sequence>METKGFAGPSCKAASKPYEDALGAKAAERLTPEYHATQTVADEGRLRA</sequence>
<dbReference type="EMBL" id="WTPX01000006">
    <property type="protein sequence ID" value="NNJ24329.1"/>
    <property type="molecule type" value="Genomic_DNA"/>
</dbReference>
<gene>
    <name evidence="1" type="ORF">LzC2_03850</name>
</gene>
<proteinExistence type="predicted"/>